<comment type="caution">
    <text evidence="1">The sequence shown here is derived from an EMBL/GenBank/DDBJ whole genome shotgun (WGS) entry which is preliminary data.</text>
</comment>
<keyword evidence="2" id="KW-1185">Reference proteome</keyword>
<name>A0AAD7JT74_9AGAR</name>
<proteinExistence type="predicted"/>
<organism evidence="1 2">
    <name type="scientific">Mycena metata</name>
    <dbReference type="NCBI Taxonomy" id="1033252"/>
    <lineage>
        <taxon>Eukaryota</taxon>
        <taxon>Fungi</taxon>
        <taxon>Dikarya</taxon>
        <taxon>Basidiomycota</taxon>
        <taxon>Agaricomycotina</taxon>
        <taxon>Agaricomycetes</taxon>
        <taxon>Agaricomycetidae</taxon>
        <taxon>Agaricales</taxon>
        <taxon>Marasmiineae</taxon>
        <taxon>Mycenaceae</taxon>
        <taxon>Mycena</taxon>
    </lineage>
</organism>
<protein>
    <submittedName>
        <fullName evidence="1">Uncharacterized protein</fullName>
    </submittedName>
</protein>
<gene>
    <name evidence="1" type="ORF">B0H16DRAFT_1881101</name>
</gene>
<evidence type="ECO:0000313" key="2">
    <source>
        <dbReference type="Proteomes" id="UP001215598"/>
    </source>
</evidence>
<reference evidence="1" key="1">
    <citation type="submission" date="2023-03" db="EMBL/GenBank/DDBJ databases">
        <title>Massive genome expansion in bonnet fungi (Mycena s.s.) driven by repeated elements and novel gene families across ecological guilds.</title>
        <authorList>
            <consortium name="Lawrence Berkeley National Laboratory"/>
            <person name="Harder C.B."/>
            <person name="Miyauchi S."/>
            <person name="Viragh M."/>
            <person name="Kuo A."/>
            <person name="Thoen E."/>
            <person name="Andreopoulos B."/>
            <person name="Lu D."/>
            <person name="Skrede I."/>
            <person name="Drula E."/>
            <person name="Henrissat B."/>
            <person name="Morin E."/>
            <person name="Kohler A."/>
            <person name="Barry K."/>
            <person name="LaButti K."/>
            <person name="Morin E."/>
            <person name="Salamov A."/>
            <person name="Lipzen A."/>
            <person name="Mereny Z."/>
            <person name="Hegedus B."/>
            <person name="Baldrian P."/>
            <person name="Stursova M."/>
            <person name="Weitz H."/>
            <person name="Taylor A."/>
            <person name="Grigoriev I.V."/>
            <person name="Nagy L.G."/>
            <person name="Martin F."/>
            <person name="Kauserud H."/>
        </authorList>
    </citation>
    <scope>NUCLEOTIDE SEQUENCE</scope>
    <source>
        <strain evidence="1">CBHHK182m</strain>
    </source>
</reference>
<dbReference type="AlphaFoldDB" id="A0AAD7JT74"/>
<accession>A0AAD7JT74</accession>
<sequence length="116" mass="13287">MSTTVREQYNVLQYSMMYSPVHNGNKRVFPGSGGRGRQLKRFKPSDHMYEDVIFWTVDTSEMAPHQAPHCTPKGVLSIRFRNLDIADDFIGNLRARPCPTTTRRSLRCTRSAISKP</sequence>
<evidence type="ECO:0000313" key="1">
    <source>
        <dbReference type="EMBL" id="KAJ7771464.1"/>
    </source>
</evidence>
<dbReference type="Proteomes" id="UP001215598">
    <property type="component" value="Unassembled WGS sequence"/>
</dbReference>
<dbReference type="EMBL" id="JARKIB010000015">
    <property type="protein sequence ID" value="KAJ7771464.1"/>
    <property type="molecule type" value="Genomic_DNA"/>
</dbReference>